<dbReference type="Pfam" id="PF03629">
    <property type="entry name" value="SASA"/>
    <property type="match status" value="1"/>
</dbReference>
<dbReference type="OrthoDB" id="7836581at2"/>
<keyword evidence="1" id="KW-0378">Hydrolase</keyword>
<dbReference type="GO" id="GO:0016788">
    <property type="term" value="F:hydrolase activity, acting on ester bonds"/>
    <property type="evidence" value="ECO:0007669"/>
    <property type="project" value="UniProtKB-ARBA"/>
</dbReference>
<dbReference type="SUPFAM" id="SSF52266">
    <property type="entry name" value="SGNH hydrolase"/>
    <property type="match status" value="1"/>
</dbReference>
<accession>A0A1I3QTQ3</accession>
<feature type="domain" description="Sialate O-acetylesterase" evidence="2">
    <location>
        <begin position="63"/>
        <end position="235"/>
    </location>
</feature>
<dbReference type="EMBL" id="FORA01000003">
    <property type="protein sequence ID" value="SFJ36889.1"/>
    <property type="molecule type" value="Genomic_DNA"/>
</dbReference>
<proteinExistence type="predicted"/>
<sequence>MPIIIRPSGDTDLSNATLHEDTALPQTITGLAAGSWQVGRLSWAPDPAEVTDAVASEDPLLLMVAGQSNSRTAGNSGAIPAAKYTTGPVFADVFIFVRGPGANISAQIAAGDFQPYDITANADPDNSGTAWGSEAEFIWQMRQAGDMRPVYVVKESQNGQNLAIQWAPGTSGDNFAFLEAKVARARTLAGTFGDEVMLWNQGEADANRIDFSTAYAANWTAFLTAFRARVSATAFFVAERIRPLGYEGASITDNSQGFINASAVREATIAGVVADGNGTVVDTDFDLSNFDSIHPGEPWTEGKGLRAHAAWTGTYDATFGPITRTTPVPFAIPNATDVTPGDVIAAAPVTIAGLERRAPVSISGGQWRALNALDADFVVQDWTSSAGHIDKFHRLQIRTTASATEGQTNIVSLDVGGLAVDWSVTTFASVPSYGPETQAFINTAAANGGISLSGQQAAALDAFFATATATTWWPKMLRLYGRLGDAVSSSLDLIDQATSLTSVAPNDPPYQWTAAAGWSPQASSNTGLDLKVDPSTQLPQDDCAVGVFYSALSQDTRGDLNGGNGIYLRATTGGAARYLLNSAANTNASGLSTAPGLRAIVRSGPTALSLHGPDGSVIASSATASVAPTGTALALGNPGIGNLTSGIHSATASFLGAFAAGAALSPAEMQDLATTMQTLHAAFAV</sequence>
<dbReference type="Proteomes" id="UP000199110">
    <property type="component" value="Unassembled WGS sequence"/>
</dbReference>
<name>A0A1I3QTQ3_9RHOB</name>
<evidence type="ECO:0000313" key="3">
    <source>
        <dbReference type="EMBL" id="SFJ36889.1"/>
    </source>
</evidence>
<dbReference type="Gene3D" id="3.40.50.1110">
    <property type="entry name" value="SGNH hydrolase"/>
    <property type="match status" value="1"/>
</dbReference>
<keyword evidence="4" id="KW-1185">Reference proteome</keyword>
<evidence type="ECO:0000259" key="2">
    <source>
        <dbReference type="Pfam" id="PF03629"/>
    </source>
</evidence>
<organism evidence="3 4">
    <name type="scientific">Jannaschia pohangensis</name>
    <dbReference type="NCBI Taxonomy" id="390807"/>
    <lineage>
        <taxon>Bacteria</taxon>
        <taxon>Pseudomonadati</taxon>
        <taxon>Pseudomonadota</taxon>
        <taxon>Alphaproteobacteria</taxon>
        <taxon>Rhodobacterales</taxon>
        <taxon>Roseobacteraceae</taxon>
        <taxon>Jannaschia</taxon>
    </lineage>
</organism>
<gene>
    <name evidence="3" type="ORF">SAMN04488095_2649</name>
</gene>
<reference evidence="3 4" key="1">
    <citation type="submission" date="2016-10" db="EMBL/GenBank/DDBJ databases">
        <authorList>
            <person name="de Groot N.N."/>
        </authorList>
    </citation>
    <scope>NUCLEOTIDE SEQUENCE [LARGE SCALE GENOMIC DNA]</scope>
    <source>
        <strain evidence="3 4">DSM 19073</strain>
    </source>
</reference>
<dbReference type="RefSeq" id="WP_092781490.1">
    <property type="nucleotide sequence ID" value="NZ_FORA01000003.1"/>
</dbReference>
<dbReference type="InterPro" id="IPR005181">
    <property type="entry name" value="SASA"/>
</dbReference>
<protein>
    <recommendedName>
        <fullName evidence="2">Sialate O-acetylesterase domain-containing protein</fullName>
    </recommendedName>
</protein>
<dbReference type="AlphaFoldDB" id="A0A1I3QTQ3"/>
<dbReference type="STRING" id="390807.SAMN04488095_2649"/>
<evidence type="ECO:0000256" key="1">
    <source>
        <dbReference type="ARBA" id="ARBA00022801"/>
    </source>
</evidence>
<evidence type="ECO:0000313" key="4">
    <source>
        <dbReference type="Proteomes" id="UP000199110"/>
    </source>
</evidence>
<dbReference type="InterPro" id="IPR036514">
    <property type="entry name" value="SGNH_hydro_sf"/>
</dbReference>